<dbReference type="InterPro" id="IPR019460">
    <property type="entry name" value="Atg11_C"/>
</dbReference>
<reference evidence="11" key="2">
    <citation type="submission" date="2020-11" db="EMBL/GenBank/DDBJ databases">
        <authorList>
            <consortium name="DOE Joint Genome Institute"/>
            <person name="Kuo A."/>
            <person name="Miyauchi S."/>
            <person name="Kiss E."/>
            <person name="Drula E."/>
            <person name="Kohler A."/>
            <person name="Sanchez-Garcia M."/>
            <person name="Andreopoulos B."/>
            <person name="Barry K.W."/>
            <person name="Bonito G."/>
            <person name="Buee M."/>
            <person name="Carver A."/>
            <person name="Chen C."/>
            <person name="Cichocki N."/>
            <person name="Clum A."/>
            <person name="Culley D."/>
            <person name="Crous P.W."/>
            <person name="Fauchery L."/>
            <person name="Girlanda M."/>
            <person name="Hayes R."/>
            <person name="Keri Z."/>
            <person name="Labutti K."/>
            <person name="Lipzen A."/>
            <person name="Lombard V."/>
            <person name="Magnuson J."/>
            <person name="Maillard F."/>
            <person name="Morin E."/>
            <person name="Murat C."/>
            <person name="Nolan M."/>
            <person name="Ohm R."/>
            <person name="Pangilinan J."/>
            <person name="Pereira M."/>
            <person name="Perotto S."/>
            <person name="Peter M."/>
            <person name="Riley R."/>
            <person name="Sitrit Y."/>
            <person name="Stielow B."/>
            <person name="Szollosi G."/>
            <person name="Zifcakova L."/>
            <person name="Stursova M."/>
            <person name="Spatafora J.W."/>
            <person name="Tedersoo L."/>
            <person name="Vaario L.-M."/>
            <person name="Yamada A."/>
            <person name="Yan M."/>
            <person name="Wang P."/>
            <person name="Xu J."/>
            <person name="Bruns T."/>
            <person name="Baldrian P."/>
            <person name="Vilgalys R."/>
            <person name="Henrissat B."/>
            <person name="Grigoriev I.V."/>
            <person name="Hibbett D."/>
            <person name="Nagy L.G."/>
            <person name="Martin F.M."/>
        </authorList>
    </citation>
    <scope>NUCLEOTIDE SEQUENCE</scope>
    <source>
        <strain evidence="11">UH-Tt-Lm1</strain>
    </source>
</reference>
<evidence type="ECO:0000256" key="7">
    <source>
        <dbReference type="SAM" id="Coils"/>
    </source>
</evidence>
<dbReference type="EMBL" id="WIUZ02000004">
    <property type="protein sequence ID" value="KAF9787905.1"/>
    <property type="molecule type" value="Genomic_DNA"/>
</dbReference>
<comment type="caution">
    <text evidence="11">The sequence shown here is derived from an EMBL/GenBank/DDBJ whole genome shotgun (WGS) entry which is preliminary data.</text>
</comment>
<dbReference type="GO" id="GO:0005774">
    <property type="term" value="C:vacuolar membrane"/>
    <property type="evidence" value="ECO:0007669"/>
    <property type="project" value="UniProtKB-SubCell"/>
</dbReference>
<feature type="coiled-coil region" evidence="7">
    <location>
        <begin position="591"/>
        <end position="737"/>
    </location>
</feature>
<keyword evidence="6" id="KW-0472">Membrane</keyword>
<feature type="coiled-coil region" evidence="7">
    <location>
        <begin position="771"/>
        <end position="805"/>
    </location>
</feature>
<organism evidence="11 12">
    <name type="scientific">Thelephora terrestris</name>
    <dbReference type="NCBI Taxonomy" id="56493"/>
    <lineage>
        <taxon>Eukaryota</taxon>
        <taxon>Fungi</taxon>
        <taxon>Dikarya</taxon>
        <taxon>Basidiomycota</taxon>
        <taxon>Agaricomycotina</taxon>
        <taxon>Agaricomycetes</taxon>
        <taxon>Thelephorales</taxon>
        <taxon>Thelephoraceae</taxon>
        <taxon>Thelephora</taxon>
    </lineage>
</organism>
<evidence type="ECO:0000256" key="2">
    <source>
        <dbReference type="ARBA" id="ARBA00022448"/>
    </source>
</evidence>
<dbReference type="PANTHER" id="PTHR13222:SF1">
    <property type="entry name" value="RB1-INDUCIBLE COILED-COIL PROTEIN 1"/>
    <property type="match status" value="1"/>
</dbReference>
<feature type="region of interest" description="Disordered" evidence="8">
    <location>
        <begin position="1041"/>
        <end position="1107"/>
    </location>
</feature>
<dbReference type="InterPro" id="IPR045326">
    <property type="entry name" value="ATG17-like_dom"/>
</dbReference>
<dbReference type="PANTHER" id="PTHR13222">
    <property type="entry name" value="RB1-INDUCIBLE COILED-COIL"/>
    <property type="match status" value="1"/>
</dbReference>
<protein>
    <recommendedName>
        <fullName evidence="6">Autophagy-related protein 11</fullName>
    </recommendedName>
</protein>
<reference evidence="11" key="1">
    <citation type="journal article" date="2020" name="Nat. Commun.">
        <title>Large-scale genome sequencing of mycorrhizal fungi provides insights into the early evolution of symbiotic traits.</title>
        <authorList>
            <person name="Miyauchi S."/>
            <person name="Kiss E."/>
            <person name="Kuo A."/>
            <person name="Drula E."/>
            <person name="Kohler A."/>
            <person name="Sanchez-Garcia M."/>
            <person name="Morin E."/>
            <person name="Andreopoulos B."/>
            <person name="Barry K.W."/>
            <person name="Bonito G."/>
            <person name="Buee M."/>
            <person name="Carver A."/>
            <person name="Chen C."/>
            <person name="Cichocki N."/>
            <person name="Clum A."/>
            <person name="Culley D."/>
            <person name="Crous P.W."/>
            <person name="Fauchery L."/>
            <person name="Girlanda M."/>
            <person name="Hayes R.D."/>
            <person name="Keri Z."/>
            <person name="LaButti K."/>
            <person name="Lipzen A."/>
            <person name="Lombard V."/>
            <person name="Magnuson J."/>
            <person name="Maillard F."/>
            <person name="Murat C."/>
            <person name="Nolan M."/>
            <person name="Ohm R.A."/>
            <person name="Pangilinan J."/>
            <person name="Pereira M.F."/>
            <person name="Perotto S."/>
            <person name="Peter M."/>
            <person name="Pfister S."/>
            <person name="Riley R."/>
            <person name="Sitrit Y."/>
            <person name="Stielow J.B."/>
            <person name="Szollosi G."/>
            <person name="Zifcakova L."/>
            <person name="Stursova M."/>
            <person name="Spatafora J.W."/>
            <person name="Tedersoo L."/>
            <person name="Vaario L.M."/>
            <person name="Yamada A."/>
            <person name="Yan M."/>
            <person name="Wang P."/>
            <person name="Xu J."/>
            <person name="Bruns T."/>
            <person name="Baldrian P."/>
            <person name="Vilgalys R."/>
            <person name="Dunand C."/>
            <person name="Henrissat B."/>
            <person name="Grigoriev I.V."/>
            <person name="Hibbett D."/>
            <person name="Nagy L.G."/>
            <person name="Martin F.M."/>
        </authorList>
    </citation>
    <scope>NUCLEOTIDE SEQUENCE</scope>
    <source>
        <strain evidence="11">UH-Tt-Lm1</strain>
    </source>
</reference>
<keyword evidence="5 7" id="KW-0175">Coiled coil</keyword>
<keyword evidence="6" id="KW-0926">Vacuole</keyword>
<evidence type="ECO:0000256" key="8">
    <source>
        <dbReference type="SAM" id="MobiDB-lite"/>
    </source>
</evidence>
<comment type="similarity">
    <text evidence="1 6">Belongs to the ATG11 family.</text>
</comment>
<evidence type="ECO:0000256" key="3">
    <source>
        <dbReference type="ARBA" id="ARBA00022927"/>
    </source>
</evidence>
<proteinExistence type="inferred from homology"/>
<dbReference type="OrthoDB" id="447953at2759"/>
<dbReference type="GO" id="GO:0000422">
    <property type="term" value="P:autophagy of mitochondrion"/>
    <property type="evidence" value="ECO:0007669"/>
    <property type="project" value="TreeGrafter"/>
</dbReference>
<evidence type="ECO:0000256" key="5">
    <source>
        <dbReference type="ARBA" id="ARBA00023054"/>
    </source>
</evidence>
<feature type="region of interest" description="Disordered" evidence="8">
    <location>
        <begin position="559"/>
        <end position="588"/>
    </location>
</feature>
<keyword evidence="4 6" id="KW-0072">Autophagy</keyword>
<dbReference type="InterPro" id="IPR040040">
    <property type="entry name" value="ATG11"/>
</dbReference>
<feature type="compositionally biased region" description="Low complexity" evidence="8">
    <location>
        <begin position="1161"/>
        <end position="1197"/>
    </location>
</feature>
<dbReference type="GO" id="GO:0000045">
    <property type="term" value="P:autophagosome assembly"/>
    <property type="evidence" value="ECO:0007669"/>
    <property type="project" value="UniProtKB-UniRule"/>
</dbReference>
<dbReference type="GO" id="GO:0015031">
    <property type="term" value="P:protein transport"/>
    <property type="evidence" value="ECO:0007669"/>
    <property type="project" value="UniProtKB-KW"/>
</dbReference>
<feature type="compositionally biased region" description="Polar residues" evidence="8">
    <location>
        <begin position="1094"/>
        <end position="1107"/>
    </location>
</feature>
<gene>
    <name evidence="11" type="ORF">BJ322DRAFT_1045923</name>
</gene>
<dbReference type="GO" id="GO:0034045">
    <property type="term" value="C:phagophore assembly site membrane"/>
    <property type="evidence" value="ECO:0007669"/>
    <property type="project" value="UniProtKB-SubCell"/>
</dbReference>
<evidence type="ECO:0000256" key="4">
    <source>
        <dbReference type="ARBA" id="ARBA00023006"/>
    </source>
</evidence>
<dbReference type="GO" id="GO:0034517">
    <property type="term" value="P:ribophagy"/>
    <property type="evidence" value="ECO:0007669"/>
    <property type="project" value="TreeGrafter"/>
</dbReference>
<feature type="region of interest" description="Disordered" evidence="8">
    <location>
        <begin position="1327"/>
        <end position="1349"/>
    </location>
</feature>
<comment type="function">
    <text evidence="6">Involved in cytoplasm to vacuole transport (Cvt), pexophagy, mitophagy and nucleophagy. Recruits mitochondria for their selective degradation via autophagy (mitophagy) during starvation. Works as scaffold proteins that recruit ATG proteins to the pre-autophagosome (PAS), the site of vesicle/autophagosome formation. Required for the Cvt vesicles completion.</text>
</comment>
<evidence type="ECO:0000256" key="1">
    <source>
        <dbReference type="ARBA" id="ARBA00009729"/>
    </source>
</evidence>
<feature type="region of interest" description="Disordered" evidence="8">
    <location>
        <begin position="1233"/>
        <end position="1265"/>
    </location>
</feature>
<accession>A0A9P6HLE3</accession>
<dbReference type="Proteomes" id="UP000736335">
    <property type="component" value="Unassembled WGS sequence"/>
</dbReference>
<dbReference type="GO" id="GO:1903599">
    <property type="term" value="P:positive regulation of autophagy of mitochondrion"/>
    <property type="evidence" value="ECO:0007669"/>
    <property type="project" value="UniProtKB-UniRule"/>
</dbReference>
<dbReference type="GO" id="GO:0034727">
    <property type="term" value="P:piecemeal microautophagy of the nucleus"/>
    <property type="evidence" value="ECO:0007669"/>
    <property type="project" value="TreeGrafter"/>
</dbReference>
<evidence type="ECO:0000256" key="6">
    <source>
        <dbReference type="RuleBase" id="RU367075"/>
    </source>
</evidence>
<dbReference type="Pfam" id="PF04108">
    <property type="entry name" value="ATG17_like"/>
    <property type="match status" value="1"/>
</dbReference>
<dbReference type="Pfam" id="PF10377">
    <property type="entry name" value="ATG11"/>
    <property type="match status" value="1"/>
</dbReference>
<feature type="compositionally biased region" description="Polar residues" evidence="8">
    <location>
        <begin position="1238"/>
        <end position="1254"/>
    </location>
</feature>
<name>A0A9P6HLE3_9AGAM</name>
<feature type="region of interest" description="Disordered" evidence="8">
    <location>
        <begin position="1138"/>
        <end position="1213"/>
    </location>
</feature>
<comment type="subunit">
    <text evidence="6">Homodimer.</text>
</comment>
<evidence type="ECO:0000259" key="9">
    <source>
        <dbReference type="Pfam" id="PF04108"/>
    </source>
</evidence>
<dbReference type="GO" id="GO:0019901">
    <property type="term" value="F:protein kinase binding"/>
    <property type="evidence" value="ECO:0007669"/>
    <property type="project" value="TreeGrafter"/>
</dbReference>
<feature type="domain" description="Autophagy-related protein 11 C-terminal" evidence="10">
    <location>
        <begin position="918"/>
        <end position="1033"/>
    </location>
</feature>
<sequence>MLHICHICRAEDGQSFQVNASLQDIERLGSLELFLQQETGVDQDSVLAYLSDGRRLRSENIREIASAEDLSIYVYNKRYLDIDFDRVLQELRVDPPLDPPIEEAIDATPPFRPSQLATTYLRTAHVHKEHVNNTLNSLRYQHEALRIAFTSLDLNVLAIMDVFEGISQSAQQDLEKQETLLAGVDADLEIISRVKIHAEFMSAATRKAVEAGERARTLGDYVSNVKMKQVAETCARTHGNLRSTFAQVEEAVTRLNHGTDEVRAAVTATGVINDSDMCWRRSQESFEKITDAAASLESPNADADKLLHDLRQLDGLLRNDVVHMTSLKNSYTEQCISALRRISTLNDDLVQLPPALSSLQASFRAKTSFAHIQRLHNMLYAYGATVVEIARRKEFSRFFYQRAQSILEVMAKLSAAERKRRQTYRGEMLGQLPFDIKGMDDVVPTIDFTPNRVADPPYSLERVDVDDLLGLLSDLRDFAKSTNDTAAIGSIEEARGSLEKLIGKMDGIESGFDRIAERSLLSASWLESHRRRSIEEAYEELTEQFKALQQANAEQNTNFQTERDTLSTEVSNLRSALQGAESAADAPRERVDLLEQELQAARAQIASDAETRRILEARNAELSEGTEKQRSALAETLADATEQARRADKAKQELSQVEAEYRDVKILEERHALRIAALLEDQATTLRNLEEARSKGEDLKSQIESAYSESEEMRRALEEARKEKDRLLRAQASEHDRIIRDHIAEADGDRAVLEHQFSEFKTAVATSERKLKEARSQTEVALADAKALREELQRVRVELREARHAETALRVDLRDGRASQSGYEQKLEENDRLIAQLLDVAIQFRNSHVKAAATASALNSHPTSGKPQATVNTSDSIIVPHPRHAVLLPQDEPSPIDPSDPQAALEIFRAVDHDHLLDVINKTGSTIRKWQKQCKDYRDRAKGKISFRNFTKGDLALFLPTKNSESKPWAAFNVSFPHYFLQAEGQLAEQLKTKEWIVARITLITERVVDHKDPLSNPYRLGDGVKYYMLEVEDWSQQTQAQASKRRAFPRRVTSPTIETETKPVIVEDPLPIPAEPEVEESFTSPRPFPARSRANSTPSAGPSSLSRLLAQAPTEVTPDPITTQAQENVQPFPEVTADADDKESQEQQEQAQPEFVDTVSASPSPITIPIRSSPQPQHPMRPGSRSSRVSVTSRMSIGRKPGGSITGKASPTTAITGLPITAAKLPGDLSAARLTGETPTPEGSPSDGMSNLLKQHHRRRTSSYAVSRTFPLTSGTTTTAISHATDVQGSTEIRNETSVSGAGSRLASLATSWGVTFGRRRKTAVLDSIPQTSTNSGSDDQPEGSGSS</sequence>
<evidence type="ECO:0000313" key="12">
    <source>
        <dbReference type="Proteomes" id="UP000736335"/>
    </source>
</evidence>
<dbReference type="GO" id="GO:0060090">
    <property type="term" value="F:molecular adaptor activity"/>
    <property type="evidence" value="ECO:0007669"/>
    <property type="project" value="TreeGrafter"/>
</dbReference>
<comment type="subcellular location">
    <subcellularLocation>
        <location evidence="6">Preautophagosomal structure membrane</location>
        <topology evidence="6">Peripheral membrane protein</topology>
    </subcellularLocation>
    <subcellularLocation>
        <location evidence="6">Vacuole membrane</location>
        <topology evidence="6">Peripheral membrane protein</topology>
    </subcellularLocation>
    <text evidence="6">During pexophagy, accumulates in the vacuolar membrane region, where the peroxisomes contact the vacuole.</text>
</comment>
<feature type="coiled-coil region" evidence="7">
    <location>
        <begin position="531"/>
        <end position="558"/>
    </location>
</feature>
<feature type="domain" description="Autophagy protein ATG17-like" evidence="9">
    <location>
        <begin position="116"/>
        <end position="427"/>
    </location>
</feature>
<feature type="compositionally biased region" description="Polar residues" evidence="8">
    <location>
        <begin position="1330"/>
        <end position="1349"/>
    </location>
</feature>
<keyword evidence="12" id="KW-1185">Reference proteome</keyword>
<keyword evidence="2 6" id="KW-0813">Transport</keyword>
<evidence type="ECO:0000259" key="10">
    <source>
        <dbReference type="Pfam" id="PF10377"/>
    </source>
</evidence>
<evidence type="ECO:0000313" key="11">
    <source>
        <dbReference type="EMBL" id="KAF9787905.1"/>
    </source>
</evidence>
<keyword evidence="3 6" id="KW-0653">Protein transport</keyword>
<dbReference type="GO" id="GO:1990316">
    <property type="term" value="C:Atg1/ULK1 kinase complex"/>
    <property type="evidence" value="ECO:0007669"/>
    <property type="project" value="TreeGrafter"/>
</dbReference>
<dbReference type="GO" id="GO:0061709">
    <property type="term" value="P:reticulophagy"/>
    <property type="evidence" value="ECO:0007669"/>
    <property type="project" value="TreeGrafter"/>
</dbReference>